<accession>A0ABS1DBN2</accession>
<keyword evidence="2" id="KW-1185">Reference proteome</keyword>
<dbReference type="RefSeq" id="WP_200339037.1">
    <property type="nucleotide sequence ID" value="NZ_NRRL01000003.1"/>
</dbReference>
<organism evidence="1 2">
    <name type="scientific">Rhodovibrio sodomensis</name>
    <dbReference type="NCBI Taxonomy" id="1088"/>
    <lineage>
        <taxon>Bacteria</taxon>
        <taxon>Pseudomonadati</taxon>
        <taxon>Pseudomonadota</taxon>
        <taxon>Alphaproteobacteria</taxon>
        <taxon>Rhodospirillales</taxon>
        <taxon>Rhodovibrionaceae</taxon>
        <taxon>Rhodovibrio</taxon>
    </lineage>
</organism>
<evidence type="ECO:0000313" key="2">
    <source>
        <dbReference type="Proteomes" id="UP001296873"/>
    </source>
</evidence>
<dbReference type="EMBL" id="NRRL01000003">
    <property type="protein sequence ID" value="MBK1666978.1"/>
    <property type="molecule type" value="Genomic_DNA"/>
</dbReference>
<proteinExistence type="predicted"/>
<dbReference type="Proteomes" id="UP001296873">
    <property type="component" value="Unassembled WGS sequence"/>
</dbReference>
<protein>
    <submittedName>
        <fullName evidence="1">Uncharacterized protein</fullName>
    </submittedName>
</protein>
<sequence>MSELDSLLEVMREPGGGRTAAILVDETLDGLPQARLDDDPRFEHLRLFRLPLTPARETAEVTKSAERLSLLNRGCTPRRDGNTLALLVPQGCALALPVALARDLWFEASMSECSLLRATGDHLLVAHLSFSLLHQADAARQLASDLGCTDGQLVHPDAAAASTDAVTGPRITARDAARFGWASTPFSARYDGRGAWRGLAHPILAGDHLFLLRGDISSPLAGWTPTDLVAVS</sequence>
<gene>
    <name evidence="1" type="ORF">CKO28_02835</name>
</gene>
<evidence type="ECO:0000313" key="1">
    <source>
        <dbReference type="EMBL" id="MBK1666978.1"/>
    </source>
</evidence>
<name>A0ABS1DBN2_9PROT</name>
<reference evidence="1 2" key="1">
    <citation type="journal article" date="2020" name="Microorganisms">
        <title>Osmotic Adaptation and Compatible Solute Biosynthesis of Phototrophic Bacteria as Revealed from Genome Analyses.</title>
        <authorList>
            <person name="Imhoff J.F."/>
            <person name="Rahn T."/>
            <person name="Kunzel S."/>
            <person name="Keller A."/>
            <person name="Neulinger S.C."/>
        </authorList>
    </citation>
    <scope>NUCLEOTIDE SEQUENCE [LARGE SCALE GENOMIC DNA]</scope>
    <source>
        <strain evidence="1 2">DSM 9895</strain>
    </source>
</reference>
<comment type="caution">
    <text evidence="1">The sequence shown here is derived from an EMBL/GenBank/DDBJ whole genome shotgun (WGS) entry which is preliminary data.</text>
</comment>